<dbReference type="AlphaFoldDB" id="A0A7Y8Y6F7"/>
<dbReference type="EMBL" id="JACBJI010000030">
    <property type="protein sequence ID" value="NYA72793.1"/>
    <property type="molecule type" value="Genomic_DNA"/>
</dbReference>
<keyword evidence="2" id="KW-1185">Reference proteome</keyword>
<organism evidence="1 2">
    <name type="scientific">Flavobacterium agri</name>
    <dbReference type="NCBI Taxonomy" id="2743471"/>
    <lineage>
        <taxon>Bacteria</taxon>
        <taxon>Pseudomonadati</taxon>
        <taxon>Bacteroidota</taxon>
        <taxon>Flavobacteriia</taxon>
        <taxon>Flavobacteriales</taxon>
        <taxon>Flavobacteriaceae</taxon>
        <taxon>Flavobacterium</taxon>
    </lineage>
</organism>
<feature type="non-terminal residue" evidence="1">
    <location>
        <position position="418"/>
    </location>
</feature>
<name>A0A7Y8Y6F7_9FLAO</name>
<dbReference type="Proteomes" id="UP000535020">
    <property type="component" value="Unassembled WGS sequence"/>
</dbReference>
<dbReference type="Gene3D" id="2.180.10.10">
    <property type="entry name" value="RHS repeat-associated core"/>
    <property type="match status" value="1"/>
</dbReference>
<proteinExistence type="predicted"/>
<comment type="caution">
    <text evidence="1">The sequence shown here is derived from an EMBL/GenBank/DDBJ whole genome shotgun (WGS) entry which is preliminary data.</text>
</comment>
<protein>
    <submittedName>
        <fullName evidence="1">RHS repeat-associated core domain-containing protein</fullName>
    </submittedName>
</protein>
<reference evidence="1 2" key="1">
    <citation type="submission" date="2020-07" db="EMBL/GenBank/DDBJ databases">
        <authorList>
            <person name="Sun Q."/>
        </authorList>
    </citation>
    <scope>NUCLEOTIDE SEQUENCE [LARGE SCALE GENOMIC DNA]</scope>
    <source>
        <strain evidence="1 2">MAH-1</strain>
    </source>
</reference>
<evidence type="ECO:0000313" key="2">
    <source>
        <dbReference type="Proteomes" id="UP000535020"/>
    </source>
</evidence>
<evidence type="ECO:0000313" key="1">
    <source>
        <dbReference type="EMBL" id="NYA72793.1"/>
    </source>
</evidence>
<accession>A0A7Y8Y6F7</accession>
<sequence length="418" mass="48611">WAGDPNSDDDHTIRFEYEANKEEDYVRRLRVIVSNPENESDVYGIELTGLTDFYLPNTLYKTITRDENWKPGDDKLHTTEEYKDLQGRVVRKTAFSEDGAHDTYYVYDDFGNLTYVLPPAVDFATWNDDQLNGLCYQYRYDGRNRLIEKKLPGKHWEYIVYDKLDRVRFTGPALNPFSPTDPNGAQGWLFTKYDAFGRVAYTGWYYGDEVGKIIDWKWRQEIQDIVDGESNNSEIPTQTPTTIIGDVANLPLYYGVATTPGRLFYLLTANYYDDYRFIPSLSIPATIEQTQQVHFNNTDKPKGLATGSWVRVLTTPSTDAELTYILYDYKSRPISTYTTNHLGGYHEENNIYDFFRIRQTRIVHRYNASAEPIKLFSSYTFTPQERPFEAFYQVNGGTNERIFLNAYDDLGQLVEKQV</sequence>
<feature type="non-terminal residue" evidence="1">
    <location>
        <position position="1"/>
    </location>
</feature>
<gene>
    <name evidence="1" type="ORF">HZF10_17850</name>
</gene>